<evidence type="ECO:0000259" key="15">
    <source>
        <dbReference type="Pfam" id="PF18075"/>
    </source>
</evidence>
<evidence type="ECO:0000256" key="12">
    <source>
        <dbReference type="PIRNR" id="PIRNR003097"/>
    </source>
</evidence>
<comment type="function">
    <text evidence="1">Part of the ABC transporter FtsEX involved in cellular division.</text>
</comment>
<dbReference type="PANTHER" id="PTHR47755">
    <property type="entry name" value="CELL DIVISION PROTEIN FTSX"/>
    <property type="match status" value="1"/>
</dbReference>
<gene>
    <name evidence="16" type="ORF">Rhola_00009300</name>
</gene>
<dbReference type="EMBL" id="CP007490">
    <property type="protein sequence ID" value="AIC47731.1"/>
    <property type="molecule type" value="Genomic_DNA"/>
</dbReference>
<evidence type="ECO:0000256" key="8">
    <source>
        <dbReference type="ARBA" id="ARBA00022692"/>
    </source>
</evidence>
<feature type="transmembrane region" description="Helical" evidence="13">
    <location>
        <begin position="274"/>
        <end position="296"/>
    </location>
</feature>
<dbReference type="NCBIfam" id="NF038346">
    <property type="entry name" value="FtsX_actino"/>
    <property type="match status" value="1"/>
</dbReference>
<evidence type="ECO:0000256" key="13">
    <source>
        <dbReference type="SAM" id="Phobius"/>
    </source>
</evidence>
<dbReference type="RefSeq" id="WP_038502708.1">
    <property type="nucleotide sequence ID" value="NZ_CP007490.1"/>
</dbReference>
<feature type="domain" description="FtsX extracellular" evidence="15">
    <location>
        <begin position="55"/>
        <end position="159"/>
    </location>
</feature>
<feature type="domain" description="ABC3 transporter permease C-terminal" evidence="14">
    <location>
        <begin position="183"/>
        <end position="301"/>
    </location>
</feature>
<comment type="subcellular location">
    <subcellularLocation>
        <location evidence="2">Cell membrane</location>
        <topology evidence="2">Multi-pass membrane protein</topology>
    </subcellularLocation>
</comment>
<dbReference type="InterPro" id="IPR004513">
    <property type="entry name" value="FtsX"/>
</dbReference>
<keyword evidence="8 13" id="KW-0812">Transmembrane</keyword>
<dbReference type="InterPro" id="IPR003838">
    <property type="entry name" value="ABC3_permease_C"/>
</dbReference>
<keyword evidence="11 12" id="KW-0131">Cell cycle</keyword>
<feature type="transmembrane region" description="Helical" evidence="13">
    <location>
        <begin position="221"/>
        <end position="254"/>
    </location>
</feature>
<proteinExistence type="inferred from homology"/>
<sequence length="302" mass="33149">MKFVFSEVAQGFRRNLSMVVSVILVTFISLTFVGTASLLQMQIGQMKNYWYDRAQVAVYMCSDVSATDVCPQGEASEDLKAAVKVKLESNALSQYIDKFYFEDHEQAYATFQEQFKGNAVAKYVTAKQLNETYWVKLKDSTKSQIITESFTGVAGVEEVRDQRSYLDQIFSILNAASLAAIGIASLMLFSAALLISTTIRLSAFSRRRELGIMRLVGASNFYIQLPFILEGVVAATIGSLLSGAAVLGIVQFFVQGYLAERLPFTSFVSLSDGLLVVPLLIAAGIVLAALASGLAIRRYLRI</sequence>
<dbReference type="KEGG" id="rla:Rhola_00009300"/>
<dbReference type="STRING" id="529884.Rhola_00009300"/>
<protein>
    <recommendedName>
        <fullName evidence="5 12">Cell division protein FtsX</fullName>
    </recommendedName>
</protein>
<dbReference type="InterPro" id="IPR047929">
    <property type="entry name" value="FtsX_actino"/>
</dbReference>
<evidence type="ECO:0000256" key="4">
    <source>
        <dbReference type="ARBA" id="ARBA00011160"/>
    </source>
</evidence>
<reference evidence="16 17" key="1">
    <citation type="journal article" date="2014" name="Int. J. Syst. Evol. Microbiol.">
        <title>Rhodoluna lacicola gen. nov., sp. nov., a planktonic freshwater bacterium with stream-lined genome.</title>
        <authorList>
            <person name="Hahn M."/>
            <person name="Schmidt J."/>
            <person name="Taipale S.J."/>
            <person name="Doolittle W.F."/>
            <person name="Koll U."/>
        </authorList>
    </citation>
    <scope>NUCLEOTIDE SEQUENCE [LARGE SCALE GENOMIC DNA]</scope>
    <source>
        <strain evidence="16 17">MWH-Ta8</strain>
    </source>
</reference>
<evidence type="ECO:0000256" key="2">
    <source>
        <dbReference type="ARBA" id="ARBA00004651"/>
    </source>
</evidence>
<evidence type="ECO:0000256" key="11">
    <source>
        <dbReference type="ARBA" id="ARBA00023306"/>
    </source>
</evidence>
<feature type="transmembrane region" description="Helical" evidence="13">
    <location>
        <begin position="178"/>
        <end position="201"/>
    </location>
</feature>
<comment type="similarity">
    <text evidence="3 12">Belongs to the ABC-4 integral membrane protein family. FtsX subfamily.</text>
</comment>
<dbReference type="Pfam" id="PF18075">
    <property type="entry name" value="FtsX_ECD"/>
    <property type="match status" value="1"/>
</dbReference>
<evidence type="ECO:0000313" key="16">
    <source>
        <dbReference type="EMBL" id="AIC47731.1"/>
    </source>
</evidence>
<dbReference type="eggNOG" id="COG2177">
    <property type="taxonomic scope" value="Bacteria"/>
</dbReference>
<dbReference type="PANTHER" id="PTHR47755:SF1">
    <property type="entry name" value="CELL DIVISION PROTEIN FTSX"/>
    <property type="match status" value="1"/>
</dbReference>
<evidence type="ECO:0000256" key="6">
    <source>
        <dbReference type="ARBA" id="ARBA00022475"/>
    </source>
</evidence>
<keyword evidence="6 12" id="KW-1003">Cell membrane</keyword>
<dbReference type="Proteomes" id="UP000067708">
    <property type="component" value="Chromosome"/>
</dbReference>
<evidence type="ECO:0000256" key="9">
    <source>
        <dbReference type="ARBA" id="ARBA00022989"/>
    </source>
</evidence>
<keyword evidence="9 13" id="KW-1133">Transmembrane helix</keyword>
<dbReference type="PIRSF" id="PIRSF003097">
    <property type="entry name" value="FtsX"/>
    <property type="match status" value="1"/>
</dbReference>
<comment type="subunit">
    <text evidence="4">Forms a membrane-associated complex with FtsE.</text>
</comment>
<organism evidence="16 17">
    <name type="scientific">Rhodoluna lacicola</name>
    <dbReference type="NCBI Taxonomy" id="529884"/>
    <lineage>
        <taxon>Bacteria</taxon>
        <taxon>Bacillati</taxon>
        <taxon>Actinomycetota</taxon>
        <taxon>Actinomycetes</taxon>
        <taxon>Micrococcales</taxon>
        <taxon>Microbacteriaceae</taxon>
        <taxon>Luna cluster</taxon>
        <taxon>Luna-1 subcluster</taxon>
        <taxon>Rhodoluna</taxon>
    </lineage>
</organism>
<keyword evidence="17" id="KW-1185">Reference proteome</keyword>
<dbReference type="InterPro" id="IPR040690">
    <property type="entry name" value="FtsX_ECD"/>
</dbReference>
<dbReference type="Gene3D" id="3.30.70.3040">
    <property type="match status" value="1"/>
</dbReference>
<dbReference type="AlphaFoldDB" id="A0A060JCZ8"/>
<feature type="transmembrane region" description="Helical" evidence="13">
    <location>
        <begin position="16"/>
        <end position="39"/>
    </location>
</feature>
<dbReference type="Pfam" id="PF02687">
    <property type="entry name" value="FtsX"/>
    <property type="match status" value="1"/>
</dbReference>
<evidence type="ECO:0000256" key="3">
    <source>
        <dbReference type="ARBA" id="ARBA00007379"/>
    </source>
</evidence>
<name>A0A060JCZ8_9MICO</name>
<evidence type="ECO:0000256" key="5">
    <source>
        <dbReference type="ARBA" id="ARBA00021907"/>
    </source>
</evidence>
<dbReference type="PATRIC" id="fig|529884.3.peg.893"/>
<evidence type="ECO:0000256" key="7">
    <source>
        <dbReference type="ARBA" id="ARBA00022618"/>
    </source>
</evidence>
<accession>A0A060JCZ8</accession>
<dbReference type="GO" id="GO:0051301">
    <property type="term" value="P:cell division"/>
    <property type="evidence" value="ECO:0007669"/>
    <property type="project" value="UniProtKB-KW"/>
</dbReference>
<keyword evidence="7 12" id="KW-0132">Cell division</keyword>
<dbReference type="OrthoDB" id="9812531at2"/>
<keyword evidence="10 12" id="KW-0472">Membrane</keyword>
<evidence type="ECO:0000313" key="17">
    <source>
        <dbReference type="Proteomes" id="UP000067708"/>
    </source>
</evidence>
<dbReference type="HOGENOM" id="CLU_073546_1_0_11"/>
<evidence type="ECO:0000259" key="14">
    <source>
        <dbReference type="Pfam" id="PF02687"/>
    </source>
</evidence>
<evidence type="ECO:0000256" key="10">
    <source>
        <dbReference type="ARBA" id="ARBA00023136"/>
    </source>
</evidence>
<evidence type="ECO:0000256" key="1">
    <source>
        <dbReference type="ARBA" id="ARBA00003552"/>
    </source>
</evidence>
<dbReference type="GO" id="GO:0005886">
    <property type="term" value="C:plasma membrane"/>
    <property type="evidence" value="ECO:0007669"/>
    <property type="project" value="UniProtKB-SubCell"/>
</dbReference>